<gene>
    <name evidence="3" type="ORF">K402DRAFT_420338</name>
</gene>
<keyword evidence="4" id="KW-1185">Reference proteome</keyword>
<evidence type="ECO:0000256" key="1">
    <source>
        <dbReference type="SAM" id="MobiDB-lite"/>
    </source>
</evidence>
<feature type="region of interest" description="Disordered" evidence="1">
    <location>
        <begin position="1"/>
        <end position="91"/>
    </location>
</feature>
<keyword evidence="2" id="KW-0472">Membrane</keyword>
<dbReference type="Proteomes" id="UP000800041">
    <property type="component" value="Unassembled WGS sequence"/>
</dbReference>
<protein>
    <submittedName>
        <fullName evidence="3">Uncharacterized protein</fullName>
    </submittedName>
</protein>
<feature type="compositionally biased region" description="Basic and acidic residues" evidence="1">
    <location>
        <begin position="7"/>
        <end position="16"/>
    </location>
</feature>
<dbReference type="InterPro" id="IPR021514">
    <property type="entry name" value="DUF3176"/>
</dbReference>
<evidence type="ECO:0000256" key="2">
    <source>
        <dbReference type="SAM" id="Phobius"/>
    </source>
</evidence>
<dbReference type="PANTHER" id="PTHR35394">
    <property type="entry name" value="DUF3176 DOMAIN-CONTAINING PROTEIN"/>
    <property type="match status" value="1"/>
</dbReference>
<dbReference type="AlphaFoldDB" id="A0A6G1H3F6"/>
<evidence type="ECO:0000313" key="4">
    <source>
        <dbReference type="Proteomes" id="UP000800041"/>
    </source>
</evidence>
<dbReference type="EMBL" id="ML977152">
    <property type="protein sequence ID" value="KAF1987539.1"/>
    <property type="molecule type" value="Genomic_DNA"/>
</dbReference>
<keyword evidence="2" id="KW-1133">Transmembrane helix</keyword>
<proteinExistence type="predicted"/>
<dbReference type="PANTHER" id="PTHR35394:SF5">
    <property type="entry name" value="DUF3176 DOMAIN-CONTAINING PROTEIN"/>
    <property type="match status" value="1"/>
</dbReference>
<feature type="compositionally biased region" description="Basic and acidic residues" evidence="1">
    <location>
        <begin position="55"/>
        <end position="75"/>
    </location>
</feature>
<sequence>MQRQTLGRREATDQADHLPGPSERGHELHQLPLERLSTTGHPVSCSVANVAETPDAAHEEVGNATADDRGTDHDPLLSSDQTANSTDSSHKDVLPTVVSAVNAVNESHSHRTRQWWHKVEKGWHNTWTPEFLCCGLAVFSLAAIAFILDKYNGQPLPSMSLGITLNTLVSFFVILLKAGAALPVSEGISQLKWWSIRQRPRRLSDMEEYDSASRGVWGSFQFLFKFEPQRVDLSLVSLRNPSSWTIFFKLLAWRSTNVTRYFAKLAAFVTVLAFFTDPLSQQIIQYDYCSQKDESFSAHLSRVHFYNATGVWSSPAASLIDPDIFVAIQTGIFSPPKQASSLVDVDCTSGNCTFPAFETLGVCHSCQDISDQIQSRRDEEYGFLNFTLADETNNTLLWVVPGRLVFTTAEITPTEDNWQQYEEDITRLITLSSQPSAFQCRLFACIKEYTSRVVQGTLSETLISTQPLGVQASADNWFYWRATNSTLRNGIREVCTTGAENRTDYVAMQKYNSSEEEVWYQKDCLWRMFMKTYRSIGSQLDALLEGLRIDINAHRQPEGSIQAYRLWQDGNLTLDSTSKFMEDIADSLTATMRRTGADGPVDYVPGEVSADSTCVYVQWPWFSFLAAFTGLALVFFALFYWTCPQGPEHRVWKSSSLAVLFCGLDEEVYKMAGAGLTRDEIFRAARRAEVRLVKDRDGKARFVG</sequence>
<organism evidence="3 4">
    <name type="scientific">Aulographum hederae CBS 113979</name>
    <dbReference type="NCBI Taxonomy" id="1176131"/>
    <lineage>
        <taxon>Eukaryota</taxon>
        <taxon>Fungi</taxon>
        <taxon>Dikarya</taxon>
        <taxon>Ascomycota</taxon>
        <taxon>Pezizomycotina</taxon>
        <taxon>Dothideomycetes</taxon>
        <taxon>Pleosporomycetidae</taxon>
        <taxon>Aulographales</taxon>
        <taxon>Aulographaceae</taxon>
    </lineage>
</organism>
<feature type="transmembrane region" description="Helical" evidence="2">
    <location>
        <begin position="168"/>
        <end position="189"/>
    </location>
</feature>
<evidence type="ECO:0000313" key="3">
    <source>
        <dbReference type="EMBL" id="KAF1987539.1"/>
    </source>
</evidence>
<feature type="compositionally biased region" description="Polar residues" evidence="1">
    <location>
        <begin position="78"/>
        <end position="87"/>
    </location>
</feature>
<accession>A0A6G1H3F6</accession>
<name>A0A6G1H3F6_9PEZI</name>
<dbReference type="OrthoDB" id="5376804at2759"/>
<feature type="transmembrane region" description="Helical" evidence="2">
    <location>
        <begin position="131"/>
        <end position="148"/>
    </location>
</feature>
<dbReference type="Pfam" id="PF11374">
    <property type="entry name" value="DUF3176"/>
    <property type="match status" value="1"/>
</dbReference>
<keyword evidence="2" id="KW-0812">Transmembrane</keyword>
<feature type="transmembrane region" description="Helical" evidence="2">
    <location>
        <begin position="619"/>
        <end position="641"/>
    </location>
</feature>
<reference evidence="3" key="1">
    <citation type="journal article" date="2020" name="Stud. Mycol.">
        <title>101 Dothideomycetes genomes: a test case for predicting lifestyles and emergence of pathogens.</title>
        <authorList>
            <person name="Haridas S."/>
            <person name="Albert R."/>
            <person name="Binder M."/>
            <person name="Bloem J."/>
            <person name="Labutti K."/>
            <person name="Salamov A."/>
            <person name="Andreopoulos B."/>
            <person name="Baker S."/>
            <person name="Barry K."/>
            <person name="Bills G."/>
            <person name="Bluhm B."/>
            <person name="Cannon C."/>
            <person name="Castanera R."/>
            <person name="Culley D."/>
            <person name="Daum C."/>
            <person name="Ezra D."/>
            <person name="Gonzalez J."/>
            <person name="Henrissat B."/>
            <person name="Kuo A."/>
            <person name="Liang C."/>
            <person name="Lipzen A."/>
            <person name="Lutzoni F."/>
            <person name="Magnuson J."/>
            <person name="Mondo S."/>
            <person name="Nolan M."/>
            <person name="Ohm R."/>
            <person name="Pangilinan J."/>
            <person name="Park H.-J."/>
            <person name="Ramirez L."/>
            <person name="Alfaro M."/>
            <person name="Sun H."/>
            <person name="Tritt A."/>
            <person name="Yoshinaga Y."/>
            <person name="Zwiers L.-H."/>
            <person name="Turgeon B."/>
            <person name="Goodwin S."/>
            <person name="Spatafora J."/>
            <person name="Crous P."/>
            <person name="Grigoriev I."/>
        </authorList>
    </citation>
    <scope>NUCLEOTIDE SEQUENCE</scope>
    <source>
        <strain evidence="3">CBS 113979</strain>
    </source>
</reference>